<evidence type="ECO:0000256" key="15">
    <source>
        <dbReference type="SAM" id="Phobius"/>
    </source>
</evidence>
<dbReference type="InParanoid" id="A0A0Q9X6D5"/>
<name>A0A0Q9X6D5_DROWI</name>
<dbReference type="GO" id="GO:0008270">
    <property type="term" value="F:zinc ion binding"/>
    <property type="evidence" value="ECO:0007669"/>
    <property type="project" value="UniProtKB-KW"/>
</dbReference>
<evidence type="ECO:0000259" key="16">
    <source>
        <dbReference type="PROSITE" id="PS50089"/>
    </source>
</evidence>
<dbReference type="Proteomes" id="UP000007798">
    <property type="component" value="Unassembled WGS sequence"/>
</dbReference>
<dbReference type="PANTHER" id="PTHR12183">
    <property type="entry name" value="MITOCHONDRIAL UBIQUITIN LIGASE ACTIVATOR OF NFKB 1"/>
    <property type="match status" value="1"/>
</dbReference>
<keyword evidence="4" id="KW-0808">Transferase</keyword>
<keyword evidence="12" id="KW-0496">Mitochondrion</keyword>
<dbReference type="EC" id="2.3.2.27" evidence="3"/>
<feature type="transmembrane region" description="Helical" evidence="15">
    <location>
        <begin position="229"/>
        <end position="248"/>
    </location>
</feature>
<comment type="subcellular location">
    <subcellularLocation>
        <location evidence="2">Mitochondrion outer membrane</location>
        <topology evidence="2">Multi-pass membrane protein</topology>
    </subcellularLocation>
</comment>
<dbReference type="Gene3D" id="3.30.40.10">
    <property type="entry name" value="Zinc/RING finger domain, C3HC4 (zinc finger)"/>
    <property type="match status" value="1"/>
</dbReference>
<evidence type="ECO:0000256" key="9">
    <source>
        <dbReference type="ARBA" id="ARBA00022787"/>
    </source>
</evidence>
<dbReference type="PANTHER" id="PTHR12183:SF32">
    <property type="entry name" value="MITOCHONDRIAL E3 UBIQUITIN PROTEIN LIGASE 1"/>
    <property type="match status" value="1"/>
</dbReference>
<feature type="domain" description="RING-type" evidence="16">
    <location>
        <begin position="290"/>
        <end position="326"/>
    </location>
</feature>
<evidence type="ECO:0000256" key="6">
    <source>
        <dbReference type="ARBA" id="ARBA00022723"/>
    </source>
</evidence>
<keyword evidence="8" id="KW-0833">Ubl conjugation pathway</keyword>
<keyword evidence="6" id="KW-0479">Metal-binding</keyword>
<keyword evidence="10" id="KW-0862">Zinc</keyword>
<dbReference type="InterPro" id="IPR013083">
    <property type="entry name" value="Znf_RING/FYVE/PHD"/>
</dbReference>
<dbReference type="GO" id="GO:0061630">
    <property type="term" value="F:ubiquitin protein ligase activity"/>
    <property type="evidence" value="ECO:0007669"/>
    <property type="project" value="UniProtKB-EC"/>
</dbReference>
<accession>A0A0Q9X6D5</accession>
<evidence type="ECO:0000256" key="2">
    <source>
        <dbReference type="ARBA" id="ARBA00004374"/>
    </source>
</evidence>
<evidence type="ECO:0000256" key="5">
    <source>
        <dbReference type="ARBA" id="ARBA00022692"/>
    </source>
</evidence>
<reference evidence="17 18" key="1">
    <citation type="journal article" date="2007" name="Nature">
        <title>Evolution of genes and genomes on the Drosophila phylogeny.</title>
        <authorList>
            <consortium name="Drosophila 12 Genomes Consortium"/>
            <person name="Clark A.G."/>
            <person name="Eisen M.B."/>
            <person name="Smith D.R."/>
            <person name="Bergman C.M."/>
            <person name="Oliver B."/>
            <person name="Markow T.A."/>
            <person name="Kaufman T.C."/>
            <person name="Kellis M."/>
            <person name="Gelbart W."/>
            <person name="Iyer V.N."/>
            <person name="Pollard D.A."/>
            <person name="Sackton T.B."/>
            <person name="Larracuente A.M."/>
            <person name="Singh N.D."/>
            <person name="Abad J.P."/>
            <person name="Abt D.N."/>
            <person name="Adryan B."/>
            <person name="Aguade M."/>
            <person name="Akashi H."/>
            <person name="Anderson W.W."/>
            <person name="Aquadro C.F."/>
            <person name="Ardell D.H."/>
            <person name="Arguello R."/>
            <person name="Artieri C.G."/>
            <person name="Barbash D.A."/>
            <person name="Barker D."/>
            <person name="Barsanti P."/>
            <person name="Batterham P."/>
            <person name="Batzoglou S."/>
            <person name="Begun D."/>
            <person name="Bhutkar A."/>
            <person name="Blanco E."/>
            <person name="Bosak S.A."/>
            <person name="Bradley R.K."/>
            <person name="Brand A.D."/>
            <person name="Brent M.R."/>
            <person name="Brooks A.N."/>
            <person name="Brown R.H."/>
            <person name="Butlin R.K."/>
            <person name="Caggese C."/>
            <person name="Calvi B.R."/>
            <person name="Bernardo de Carvalho A."/>
            <person name="Caspi A."/>
            <person name="Castrezana S."/>
            <person name="Celniker S.E."/>
            <person name="Chang J.L."/>
            <person name="Chapple C."/>
            <person name="Chatterji S."/>
            <person name="Chinwalla A."/>
            <person name="Civetta A."/>
            <person name="Clifton S.W."/>
            <person name="Comeron J.M."/>
            <person name="Costello J.C."/>
            <person name="Coyne J.A."/>
            <person name="Daub J."/>
            <person name="David R.G."/>
            <person name="Delcher A.L."/>
            <person name="Delehaunty K."/>
            <person name="Do C.B."/>
            <person name="Ebling H."/>
            <person name="Edwards K."/>
            <person name="Eickbush T."/>
            <person name="Evans J.D."/>
            <person name="Filipski A."/>
            <person name="Findeiss S."/>
            <person name="Freyhult E."/>
            <person name="Fulton L."/>
            <person name="Fulton R."/>
            <person name="Garcia A.C."/>
            <person name="Gardiner A."/>
            <person name="Garfield D.A."/>
            <person name="Garvin B.E."/>
            <person name="Gibson G."/>
            <person name="Gilbert D."/>
            <person name="Gnerre S."/>
            <person name="Godfrey J."/>
            <person name="Good R."/>
            <person name="Gotea V."/>
            <person name="Gravely B."/>
            <person name="Greenberg A.J."/>
            <person name="Griffiths-Jones S."/>
            <person name="Gross S."/>
            <person name="Guigo R."/>
            <person name="Gustafson E.A."/>
            <person name="Haerty W."/>
            <person name="Hahn M.W."/>
            <person name="Halligan D.L."/>
            <person name="Halpern A.L."/>
            <person name="Halter G.M."/>
            <person name="Han M.V."/>
            <person name="Heger A."/>
            <person name="Hillier L."/>
            <person name="Hinrichs A.S."/>
            <person name="Holmes I."/>
            <person name="Hoskins R.A."/>
            <person name="Hubisz M.J."/>
            <person name="Hultmark D."/>
            <person name="Huntley M.A."/>
            <person name="Jaffe D.B."/>
            <person name="Jagadeeshan S."/>
            <person name="Jeck W.R."/>
            <person name="Johnson J."/>
            <person name="Jones C.D."/>
            <person name="Jordan W.C."/>
            <person name="Karpen G.H."/>
            <person name="Kataoka E."/>
            <person name="Keightley P.D."/>
            <person name="Kheradpour P."/>
            <person name="Kirkness E.F."/>
            <person name="Koerich L.B."/>
            <person name="Kristiansen K."/>
            <person name="Kudrna D."/>
            <person name="Kulathinal R.J."/>
            <person name="Kumar S."/>
            <person name="Kwok R."/>
            <person name="Lander E."/>
            <person name="Langley C.H."/>
            <person name="Lapoint R."/>
            <person name="Lazzaro B.P."/>
            <person name="Lee S.J."/>
            <person name="Levesque L."/>
            <person name="Li R."/>
            <person name="Lin C.F."/>
            <person name="Lin M.F."/>
            <person name="Lindblad-Toh K."/>
            <person name="Llopart A."/>
            <person name="Long M."/>
            <person name="Low L."/>
            <person name="Lozovsky E."/>
            <person name="Lu J."/>
            <person name="Luo M."/>
            <person name="Machado C.A."/>
            <person name="Makalowski W."/>
            <person name="Marzo M."/>
            <person name="Matsuda M."/>
            <person name="Matzkin L."/>
            <person name="McAllister B."/>
            <person name="McBride C.S."/>
            <person name="McKernan B."/>
            <person name="McKernan K."/>
            <person name="Mendez-Lago M."/>
            <person name="Minx P."/>
            <person name="Mollenhauer M.U."/>
            <person name="Montooth K."/>
            <person name="Mount S.M."/>
            <person name="Mu X."/>
            <person name="Myers E."/>
            <person name="Negre B."/>
            <person name="Newfeld S."/>
            <person name="Nielsen R."/>
            <person name="Noor M.A."/>
            <person name="O'Grady P."/>
            <person name="Pachter L."/>
            <person name="Papaceit M."/>
            <person name="Parisi M.J."/>
            <person name="Parisi M."/>
            <person name="Parts L."/>
            <person name="Pedersen J.S."/>
            <person name="Pesole G."/>
            <person name="Phillippy A.M."/>
            <person name="Ponting C.P."/>
            <person name="Pop M."/>
            <person name="Porcelli D."/>
            <person name="Powell J.R."/>
            <person name="Prohaska S."/>
            <person name="Pruitt K."/>
            <person name="Puig M."/>
            <person name="Quesneville H."/>
            <person name="Ram K.R."/>
            <person name="Rand D."/>
            <person name="Rasmussen M.D."/>
            <person name="Reed L.K."/>
            <person name="Reenan R."/>
            <person name="Reily A."/>
            <person name="Remington K.A."/>
            <person name="Rieger T.T."/>
            <person name="Ritchie M.G."/>
            <person name="Robin C."/>
            <person name="Rogers Y.H."/>
            <person name="Rohde C."/>
            <person name="Rozas J."/>
            <person name="Rubenfield M.J."/>
            <person name="Ruiz A."/>
            <person name="Russo S."/>
            <person name="Salzberg S.L."/>
            <person name="Sanchez-Gracia A."/>
            <person name="Saranga D.J."/>
            <person name="Sato H."/>
            <person name="Schaeffer S.W."/>
            <person name="Schatz M.C."/>
            <person name="Schlenke T."/>
            <person name="Schwartz R."/>
            <person name="Segarra C."/>
            <person name="Singh R.S."/>
            <person name="Sirot L."/>
            <person name="Sirota M."/>
            <person name="Sisneros N.B."/>
            <person name="Smith C.D."/>
            <person name="Smith T.F."/>
            <person name="Spieth J."/>
            <person name="Stage D.E."/>
            <person name="Stark A."/>
            <person name="Stephan W."/>
            <person name="Strausberg R.L."/>
            <person name="Strempel S."/>
            <person name="Sturgill D."/>
            <person name="Sutton G."/>
            <person name="Sutton G.G."/>
            <person name="Tao W."/>
            <person name="Teichmann S."/>
            <person name="Tobari Y.N."/>
            <person name="Tomimura Y."/>
            <person name="Tsolas J.M."/>
            <person name="Valente V.L."/>
            <person name="Venter E."/>
            <person name="Venter J.C."/>
            <person name="Vicario S."/>
            <person name="Vieira F.G."/>
            <person name="Vilella A.J."/>
            <person name="Villasante A."/>
            <person name="Walenz B."/>
            <person name="Wang J."/>
            <person name="Wasserman M."/>
            <person name="Watts T."/>
            <person name="Wilson D."/>
            <person name="Wilson R.K."/>
            <person name="Wing R.A."/>
            <person name="Wolfner M.F."/>
            <person name="Wong A."/>
            <person name="Wong G.K."/>
            <person name="Wu C.I."/>
            <person name="Wu G."/>
            <person name="Yamamoto D."/>
            <person name="Yang H.P."/>
            <person name="Yang S.P."/>
            <person name="Yorke J.A."/>
            <person name="Yoshida K."/>
            <person name="Zdobnov E."/>
            <person name="Zhang P."/>
            <person name="Zhang Y."/>
            <person name="Zimin A.V."/>
            <person name="Baldwin J."/>
            <person name="Abdouelleil A."/>
            <person name="Abdulkadir J."/>
            <person name="Abebe A."/>
            <person name="Abera B."/>
            <person name="Abreu J."/>
            <person name="Acer S.C."/>
            <person name="Aftuck L."/>
            <person name="Alexander A."/>
            <person name="An P."/>
            <person name="Anderson E."/>
            <person name="Anderson S."/>
            <person name="Arachi H."/>
            <person name="Azer M."/>
            <person name="Bachantsang P."/>
            <person name="Barry A."/>
            <person name="Bayul T."/>
            <person name="Berlin A."/>
            <person name="Bessette D."/>
            <person name="Bloom T."/>
            <person name="Blye J."/>
            <person name="Boguslavskiy L."/>
            <person name="Bonnet C."/>
            <person name="Boukhgalter B."/>
            <person name="Bourzgui I."/>
            <person name="Brown A."/>
            <person name="Cahill P."/>
            <person name="Channer S."/>
            <person name="Cheshatsang Y."/>
            <person name="Chuda L."/>
            <person name="Citroen M."/>
            <person name="Collymore A."/>
            <person name="Cooke P."/>
            <person name="Costello M."/>
            <person name="D'Aco K."/>
            <person name="Daza R."/>
            <person name="De Haan G."/>
            <person name="DeGray S."/>
            <person name="DeMaso C."/>
            <person name="Dhargay N."/>
            <person name="Dooley K."/>
            <person name="Dooley E."/>
            <person name="Doricent M."/>
            <person name="Dorje P."/>
            <person name="Dorjee K."/>
            <person name="Dupes A."/>
            <person name="Elong R."/>
            <person name="Falk J."/>
            <person name="Farina A."/>
            <person name="Faro S."/>
            <person name="Ferguson D."/>
            <person name="Fisher S."/>
            <person name="Foley C.D."/>
            <person name="Franke A."/>
            <person name="Friedrich D."/>
            <person name="Gadbois L."/>
            <person name="Gearin G."/>
            <person name="Gearin C.R."/>
            <person name="Giannoukos G."/>
            <person name="Goode T."/>
            <person name="Graham J."/>
            <person name="Grandbois E."/>
            <person name="Grewal S."/>
            <person name="Gyaltsen K."/>
            <person name="Hafez N."/>
            <person name="Hagos B."/>
            <person name="Hall J."/>
            <person name="Henson C."/>
            <person name="Hollinger A."/>
            <person name="Honan T."/>
            <person name="Huard M.D."/>
            <person name="Hughes L."/>
            <person name="Hurhula B."/>
            <person name="Husby M.E."/>
            <person name="Kamat A."/>
            <person name="Kanga B."/>
            <person name="Kashin S."/>
            <person name="Khazanovich D."/>
            <person name="Kisner P."/>
            <person name="Lance K."/>
            <person name="Lara M."/>
            <person name="Lee W."/>
            <person name="Lennon N."/>
            <person name="Letendre F."/>
            <person name="LeVine R."/>
            <person name="Lipovsky A."/>
            <person name="Liu X."/>
            <person name="Liu J."/>
            <person name="Liu S."/>
            <person name="Lokyitsang T."/>
            <person name="Lokyitsang Y."/>
            <person name="Lubonja R."/>
            <person name="Lui A."/>
            <person name="MacDonald P."/>
            <person name="Magnisalis V."/>
            <person name="Maru K."/>
            <person name="Matthews C."/>
            <person name="McCusker W."/>
            <person name="McDonough S."/>
            <person name="Mehta T."/>
            <person name="Meldrim J."/>
            <person name="Meneus L."/>
            <person name="Mihai O."/>
            <person name="Mihalev A."/>
            <person name="Mihova T."/>
            <person name="Mittelman R."/>
            <person name="Mlenga V."/>
            <person name="Montmayeur A."/>
            <person name="Mulrain L."/>
            <person name="Navidi A."/>
            <person name="Naylor J."/>
            <person name="Negash T."/>
            <person name="Nguyen T."/>
            <person name="Nguyen N."/>
            <person name="Nicol R."/>
            <person name="Norbu C."/>
            <person name="Norbu N."/>
            <person name="Novod N."/>
            <person name="O'Neill B."/>
            <person name="Osman S."/>
            <person name="Markiewicz E."/>
            <person name="Oyono O.L."/>
            <person name="Patti C."/>
            <person name="Phunkhang P."/>
            <person name="Pierre F."/>
            <person name="Priest M."/>
            <person name="Raghuraman S."/>
            <person name="Rege F."/>
            <person name="Reyes R."/>
            <person name="Rise C."/>
            <person name="Rogov P."/>
            <person name="Ross K."/>
            <person name="Ryan E."/>
            <person name="Settipalli S."/>
            <person name="Shea T."/>
            <person name="Sherpa N."/>
            <person name="Shi L."/>
            <person name="Shih D."/>
            <person name="Sparrow T."/>
            <person name="Spaulding J."/>
            <person name="Stalker J."/>
            <person name="Stange-Thomann N."/>
            <person name="Stavropoulos S."/>
            <person name="Stone C."/>
            <person name="Strader C."/>
            <person name="Tesfaye S."/>
            <person name="Thomson T."/>
            <person name="Thoulutsang Y."/>
            <person name="Thoulutsang D."/>
            <person name="Topham K."/>
            <person name="Topping I."/>
            <person name="Tsamla T."/>
            <person name="Vassiliev H."/>
            <person name="Vo A."/>
            <person name="Wangchuk T."/>
            <person name="Wangdi T."/>
            <person name="Weiand M."/>
            <person name="Wilkinson J."/>
            <person name="Wilson A."/>
            <person name="Yadav S."/>
            <person name="Young G."/>
            <person name="Yu Q."/>
            <person name="Zembek L."/>
            <person name="Zhong D."/>
            <person name="Zimmer A."/>
            <person name="Zwirko Z."/>
            <person name="Jaffe D.B."/>
            <person name="Alvarez P."/>
            <person name="Brockman W."/>
            <person name="Butler J."/>
            <person name="Chin C."/>
            <person name="Gnerre S."/>
            <person name="Grabherr M."/>
            <person name="Kleber M."/>
            <person name="Mauceli E."/>
            <person name="MacCallum I."/>
        </authorList>
    </citation>
    <scope>NUCLEOTIDE SEQUENCE [LARGE SCALE GENOMIC DNA]</scope>
    <source>
        <strain evidence="18">Tucson 14030-0811.24</strain>
    </source>
</reference>
<dbReference type="EMBL" id="CH964251">
    <property type="protein sequence ID" value="KRF99751.1"/>
    <property type="molecule type" value="Genomic_DNA"/>
</dbReference>
<sequence>MDFLYESIGLGVDLVILGLCLRQYVNYNHSGRMLKSAAQVPIDGDLRSALEKQQDKKIPFAVIRGTVTPIGPPIRSTLVPGVSGVLQIMKLTEHRVTRGFAGFWTDNLKVLHESANLVPFELRNQGHGVEIIDALRAGVLDVDVVYDNYEPATMTLWDHIFGFISGIRQRGLQTSEAVLREGSVLTAIGELELDGKVLRMQPSEDGSLILTTATKATLIQRLEEGKSALIFRMAFYGSISVLLLGLIARKLYLKRKQQRAEDEIRNRLEEERRERRALMRPQNLTDDQRCVVCSSNPKEIIILPCGHVCLCEDCSQHISNICPVCRGKIDSKTAAFIV</sequence>
<dbReference type="Pfam" id="PF13920">
    <property type="entry name" value="zf-C3HC4_3"/>
    <property type="match status" value="1"/>
</dbReference>
<evidence type="ECO:0000256" key="14">
    <source>
        <dbReference type="PROSITE-ProRule" id="PRU00175"/>
    </source>
</evidence>
<evidence type="ECO:0000256" key="3">
    <source>
        <dbReference type="ARBA" id="ARBA00012483"/>
    </source>
</evidence>
<dbReference type="CDD" id="cd16649">
    <property type="entry name" value="mRING-HC-C3HC5_CGRF1-like"/>
    <property type="match status" value="1"/>
</dbReference>
<dbReference type="KEGG" id="dwi:26528991"/>
<dbReference type="PROSITE" id="PS50089">
    <property type="entry name" value="ZF_RING_2"/>
    <property type="match status" value="1"/>
</dbReference>
<dbReference type="SUPFAM" id="SSF57850">
    <property type="entry name" value="RING/U-box"/>
    <property type="match status" value="1"/>
</dbReference>
<keyword evidence="9" id="KW-1000">Mitochondrion outer membrane</keyword>
<dbReference type="InterPro" id="IPR051652">
    <property type="entry name" value="MDM2_MDM4_MUL1"/>
</dbReference>
<evidence type="ECO:0000256" key="12">
    <source>
        <dbReference type="ARBA" id="ARBA00023128"/>
    </source>
</evidence>
<keyword evidence="13 15" id="KW-0472">Membrane</keyword>
<dbReference type="InterPro" id="IPR001841">
    <property type="entry name" value="Znf_RING"/>
</dbReference>
<dbReference type="FunFam" id="3.30.40.10:FF:000729">
    <property type="entry name" value="Mitochondrial ubiquitin ligase activator of nfkb 1-A"/>
    <property type="match status" value="1"/>
</dbReference>
<keyword evidence="5 15" id="KW-0812">Transmembrane</keyword>
<dbReference type="GO" id="GO:0005741">
    <property type="term" value="C:mitochondrial outer membrane"/>
    <property type="evidence" value="ECO:0007669"/>
    <property type="project" value="UniProtKB-SubCell"/>
</dbReference>
<evidence type="ECO:0000256" key="11">
    <source>
        <dbReference type="ARBA" id="ARBA00022989"/>
    </source>
</evidence>
<comment type="catalytic activity">
    <reaction evidence="1">
        <text>S-ubiquitinyl-[E2 ubiquitin-conjugating enzyme]-L-cysteine + [acceptor protein]-L-lysine = [E2 ubiquitin-conjugating enzyme]-L-cysteine + N(6)-ubiquitinyl-[acceptor protein]-L-lysine.</text>
        <dbReference type="EC" id="2.3.2.27"/>
    </reaction>
</comment>
<protein>
    <recommendedName>
        <fullName evidence="3">RING-type E3 ubiquitin transferase</fullName>
        <ecNumber evidence="3">2.3.2.27</ecNumber>
    </recommendedName>
</protein>
<evidence type="ECO:0000313" key="17">
    <source>
        <dbReference type="EMBL" id="KRF99751.1"/>
    </source>
</evidence>
<dbReference type="OrthoDB" id="66726at2759"/>
<evidence type="ECO:0000256" key="13">
    <source>
        <dbReference type="ARBA" id="ARBA00023136"/>
    </source>
</evidence>
<keyword evidence="11 15" id="KW-1133">Transmembrane helix</keyword>
<organism evidence="17 18">
    <name type="scientific">Drosophila willistoni</name>
    <name type="common">Fruit fly</name>
    <dbReference type="NCBI Taxonomy" id="7260"/>
    <lineage>
        <taxon>Eukaryota</taxon>
        <taxon>Metazoa</taxon>
        <taxon>Ecdysozoa</taxon>
        <taxon>Arthropoda</taxon>
        <taxon>Hexapoda</taxon>
        <taxon>Insecta</taxon>
        <taxon>Pterygota</taxon>
        <taxon>Neoptera</taxon>
        <taxon>Endopterygota</taxon>
        <taxon>Diptera</taxon>
        <taxon>Brachycera</taxon>
        <taxon>Muscomorpha</taxon>
        <taxon>Ephydroidea</taxon>
        <taxon>Drosophilidae</taxon>
        <taxon>Drosophila</taxon>
        <taxon>Sophophora</taxon>
    </lineage>
</organism>
<dbReference type="Pfam" id="PF12483">
    <property type="entry name" value="GIDE"/>
    <property type="match status" value="1"/>
</dbReference>
<gene>
    <name evidence="17" type="primary">Dwil\GK26989</name>
    <name evidence="17" type="ORF">Dwil_GK26989</name>
</gene>
<dbReference type="InterPro" id="IPR022170">
    <property type="entry name" value="MUL1-like"/>
</dbReference>
<proteinExistence type="predicted"/>
<evidence type="ECO:0000256" key="4">
    <source>
        <dbReference type="ARBA" id="ARBA00022679"/>
    </source>
</evidence>
<dbReference type="GO" id="GO:0016567">
    <property type="term" value="P:protein ubiquitination"/>
    <property type="evidence" value="ECO:0007669"/>
    <property type="project" value="InterPro"/>
</dbReference>
<evidence type="ECO:0000256" key="7">
    <source>
        <dbReference type="ARBA" id="ARBA00022771"/>
    </source>
</evidence>
<evidence type="ECO:0000256" key="1">
    <source>
        <dbReference type="ARBA" id="ARBA00000900"/>
    </source>
</evidence>
<evidence type="ECO:0000256" key="10">
    <source>
        <dbReference type="ARBA" id="ARBA00022833"/>
    </source>
</evidence>
<dbReference type="AlphaFoldDB" id="A0A0Q9X6D5"/>
<dbReference type="STRING" id="7260.A0A0Q9X6D5"/>
<keyword evidence="7 14" id="KW-0863">Zinc-finger</keyword>
<keyword evidence="18" id="KW-1185">Reference proteome</keyword>
<evidence type="ECO:0000256" key="8">
    <source>
        <dbReference type="ARBA" id="ARBA00022786"/>
    </source>
</evidence>
<evidence type="ECO:0000313" key="18">
    <source>
        <dbReference type="Proteomes" id="UP000007798"/>
    </source>
</evidence>